<keyword evidence="2" id="KW-0472">Membrane</keyword>
<dbReference type="HOGENOM" id="CLU_2230453_0_0_2"/>
<name>Q3ILU2_NATPD</name>
<reference evidence="4 5" key="1">
    <citation type="journal article" date="2005" name="Genome Res.">
        <title>Living with two extremes: conclusions from the genome sequence of Natronomonas pharaonis.</title>
        <authorList>
            <person name="Falb M."/>
            <person name="Pfeiffer F."/>
            <person name="Palm P."/>
            <person name="Rodewald K."/>
            <person name="Hickmann V."/>
            <person name="Tittor J."/>
            <person name="Oesterhelt D."/>
        </authorList>
    </citation>
    <scope>NUCLEOTIDE SEQUENCE [LARGE SCALE GENOMIC DNA]</scope>
    <source>
        <strain evidence="5">ATCC 35678 / DSM 2160 / CIP 103997 / JCM 8858 / NBRC 14720 / NCIMB 2260 / Gabara</strain>
        <strain evidence="4">Gabara</strain>
        <plasmid evidence="4">PL23</plasmid>
    </source>
</reference>
<keyword evidence="4" id="KW-0614">Plasmid</keyword>
<dbReference type="EMBL" id="CR936259">
    <property type="protein sequence ID" value="CAI50928.1"/>
    <property type="molecule type" value="Genomic_DNA"/>
</dbReference>
<evidence type="ECO:0000313" key="5">
    <source>
        <dbReference type="Proteomes" id="UP000002698"/>
    </source>
</evidence>
<dbReference type="EMBL" id="CR936257">
    <property type="protein sequence ID" value="CAI49741.1"/>
    <property type="molecule type" value="Genomic_DNA"/>
</dbReference>
<feature type="transmembrane region" description="Helical" evidence="2">
    <location>
        <begin position="25"/>
        <end position="44"/>
    </location>
</feature>
<feature type="compositionally biased region" description="Basic and acidic residues" evidence="1">
    <location>
        <begin position="89"/>
        <end position="98"/>
    </location>
</feature>
<keyword evidence="2" id="KW-1133">Transmembrane helix</keyword>
<dbReference type="Proteomes" id="UP000002698">
    <property type="component" value="Plasmid PL23"/>
</dbReference>
<keyword evidence="5" id="KW-1185">Reference proteome</keyword>
<keyword evidence="2" id="KW-0812">Transmembrane</keyword>
<organism evidence="4 5">
    <name type="scientific">Natronomonas pharaonis (strain ATCC 35678 / DSM 2160 / CIP 103997 / JCM 8858 / NBRC 14720 / NCIMB 2260 / Gabara)</name>
    <name type="common">Halobacterium pharaonis</name>
    <dbReference type="NCBI Taxonomy" id="348780"/>
    <lineage>
        <taxon>Archaea</taxon>
        <taxon>Methanobacteriati</taxon>
        <taxon>Methanobacteriota</taxon>
        <taxon>Stenosarchaea group</taxon>
        <taxon>Halobacteria</taxon>
        <taxon>Halobacteriales</taxon>
        <taxon>Natronomonadaceae</taxon>
        <taxon>Natronomonas</taxon>
    </lineage>
</organism>
<dbReference type="Proteomes" id="UP000002698">
    <property type="component" value="Chromosome"/>
</dbReference>
<dbReference type="EnsemblBacteria" id="CAI49741">
    <property type="protein sequence ID" value="CAI49741"/>
    <property type="gene ID" value="NP_3300A"/>
</dbReference>
<dbReference type="RefSeq" id="WP_011323362.1">
    <property type="nucleotide sequence ID" value="NC_007426.1"/>
</dbReference>
<feature type="transmembrane region" description="Helical" evidence="2">
    <location>
        <begin position="50"/>
        <end position="70"/>
    </location>
</feature>
<proteinExistence type="predicted"/>
<dbReference type="EnsemblBacteria" id="CAI50928">
    <property type="protein sequence ID" value="CAI50928"/>
    <property type="gene ID" value="NP_7024A"/>
</dbReference>
<evidence type="ECO:0000256" key="2">
    <source>
        <dbReference type="SAM" id="Phobius"/>
    </source>
</evidence>
<dbReference type="GeneID" id="3703472"/>
<accession>Q3ILU2</accession>
<feature type="region of interest" description="Disordered" evidence="1">
    <location>
        <begin position="79"/>
        <end position="105"/>
    </location>
</feature>
<dbReference type="KEGG" id="nph:NP_7024A"/>
<sequence length="105" mass="11128">MTAGNDSDQPKTMLEYHFRRLSRKIVVVAGLVIASLFVAAGMIVTPFDSVVGLILTLAAIAVLAVCHAIMEDGLLRRGLNKLPGGSLSELKRPDEREPAGGVADD</sequence>
<protein>
    <submittedName>
        <fullName evidence="4">Uncharacterized protein</fullName>
    </submittedName>
</protein>
<dbReference type="AlphaFoldDB" id="Q3ILU2"/>
<gene>
    <name evidence="3" type="ordered locus">NP_3300A</name>
    <name evidence="4" type="ordered locus">NP_7024A</name>
</gene>
<evidence type="ECO:0000313" key="4">
    <source>
        <dbReference type="EMBL" id="CAI50928.1"/>
    </source>
</evidence>
<dbReference type="STRING" id="348780.NP_3300A"/>
<evidence type="ECO:0000256" key="1">
    <source>
        <dbReference type="SAM" id="MobiDB-lite"/>
    </source>
</evidence>
<evidence type="ECO:0000313" key="3">
    <source>
        <dbReference type="EMBL" id="CAI49741.1"/>
    </source>
</evidence>
<geneLocation type="plasmid" evidence="4 5">
    <name>PL23</name>
</geneLocation>
<dbReference type="KEGG" id="nph:NP_3300A"/>